<dbReference type="AlphaFoldDB" id="A0A834DJ36"/>
<reference evidence="2 3" key="1">
    <citation type="journal article" date="2020" name="Nature">
        <title>Six reference-quality genomes reveal evolution of bat adaptations.</title>
        <authorList>
            <person name="Jebb D."/>
            <person name="Huang Z."/>
            <person name="Pippel M."/>
            <person name="Hughes G.M."/>
            <person name="Lavrichenko K."/>
            <person name="Devanna P."/>
            <person name="Winkler S."/>
            <person name="Jermiin L.S."/>
            <person name="Skirmuntt E.C."/>
            <person name="Katzourakis A."/>
            <person name="Burkitt-Gray L."/>
            <person name="Ray D.A."/>
            <person name="Sullivan K.A.M."/>
            <person name="Roscito J.G."/>
            <person name="Kirilenko B.M."/>
            <person name="Davalos L.M."/>
            <person name="Corthals A.P."/>
            <person name="Power M.L."/>
            <person name="Jones G."/>
            <person name="Ransome R.D."/>
            <person name="Dechmann D.K.N."/>
            <person name="Locatelli A.G."/>
            <person name="Puechmaille S.J."/>
            <person name="Fedrigo O."/>
            <person name="Jarvis E.D."/>
            <person name="Hiller M."/>
            <person name="Vernes S.C."/>
            <person name="Myers E.W."/>
            <person name="Teeling E.C."/>
        </authorList>
    </citation>
    <scope>NUCLEOTIDE SEQUENCE [LARGE SCALE GENOMIC DNA]</scope>
    <source>
        <strain evidence="2">Bat1K_MPI-CBG_1</strain>
    </source>
</reference>
<dbReference type="EMBL" id="JABVXQ010000013">
    <property type="protein sequence ID" value="KAF6081709.1"/>
    <property type="molecule type" value="Genomic_DNA"/>
</dbReference>
<comment type="caution">
    <text evidence="2">The sequence shown here is derived from an EMBL/GenBank/DDBJ whole genome shotgun (WGS) entry which is preliminary data.</text>
</comment>
<feature type="compositionally biased region" description="Polar residues" evidence="1">
    <location>
        <begin position="49"/>
        <end position="62"/>
    </location>
</feature>
<dbReference type="Proteomes" id="UP000664940">
    <property type="component" value="Unassembled WGS sequence"/>
</dbReference>
<name>A0A834DJ36_9CHIR</name>
<proteinExistence type="predicted"/>
<gene>
    <name evidence="2" type="ORF">HJG60_008730</name>
</gene>
<evidence type="ECO:0000256" key="1">
    <source>
        <dbReference type="SAM" id="MobiDB-lite"/>
    </source>
</evidence>
<evidence type="ECO:0000313" key="2">
    <source>
        <dbReference type="EMBL" id="KAF6081709.1"/>
    </source>
</evidence>
<feature type="region of interest" description="Disordered" evidence="1">
    <location>
        <begin position="45"/>
        <end position="71"/>
    </location>
</feature>
<protein>
    <submittedName>
        <fullName evidence="2">Uncharacterized protein</fullName>
    </submittedName>
</protein>
<accession>A0A834DJ36</accession>
<organism evidence="2 3">
    <name type="scientific">Phyllostomus discolor</name>
    <name type="common">pale spear-nosed bat</name>
    <dbReference type="NCBI Taxonomy" id="89673"/>
    <lineage>
        <taxon>Eukaryota</taxon>
        <taxon>Metazoa</taxon>
        <taxon>Chordata</taxon>
        <taxon>Craniata</taxon>
        <taxon>Vertebrata</taxon>
        <taxon>Euteleostomi</taxon>
        <taxon>Mammalia</taxon>
        <taxon>Eutheria</taxon>
        <taxon>Laurasiatheria</taxon>
        <taxon>Chiroptera</taxon>
        <taxon>Yangochiroptera</taxon>
        <taxon>Phyllostomidae</taxon>
        <taxon>Phyllostominae</taxon>
        <taxon>Phyllostomus</taxon>
    </lineage>
</organism>
<sequence length="120" mass="13095">MLRTSFLPSLLPALALPTKSHLKNATPKGSLFCFKNQVVSTAAIPPVINGQQESGETEGQPSSHPPERGGLQKESISLTYLHWSHPAHTGSNVSQPLPFWSRVLPVLSIAEPWRDSHILI</sequence>
<evidence type="ECO:0000313" key="3">
    <source>
        <dbReference type="Proteomes" id="UP000664940"/>
    </source>
</evidence>